<evidence type="ECO:0000256" key="1">
    <source>
        <dbReference type="SAM" id="MobiDB-lite"/>
    </source>
</evidence>
<feature type="domain" description="Mammalian cell entry C-terminal" evidence="4">
    <location>
        <begin position="121"/>
        <end position="292"/>
    </location>
</feature>
<dbReference type="PANTHER" id="PTHR33371">
    <property type="entry name" value="INTERMEMBRANE PHOSPHOLIPID TRANSPORT SYSTEM BINDING PROTEIN MLAD-RELATED"/>
    <property type="match status" value="1"/>
</dbReference>
<dbReference type="InterPro" id="IPR005693">
    <property type="entry name" value="Mce"/>
</dbReference>
<evidence type="ECO:0000313" key="5">
    <source>
        <dbReference type="EMBL" id="TJZ79545.1"/>
    </source>
</evidence>
<reference evidence="5 6" key="1">
    <citation type="submission" date="2019-04" db="EMBL/GenBank/DDBJ databases">
        <title>Rhodococcus oryzae sp. nov., a novel actinomycete isolated from rhizosphere soil of rice (Oryza sativa L.).</title>
        <authorList>
            <person name="Li C."/>
        </authorList>
    </citation>
    <scope>NUCLEOTIDE SEQUENCE [LARGE SCALE GENOMIC DNA]</scope>
    <source>
        <strain evidence="5 6">NEAU-CX67</strain>
    </source>
</reference>
<dbReference type="RefSeq" id="WP_136908725.1">
    <property type="nucleotide sequence ID" value="NZ_SUMD01000003.1"/>
</dbReference>
<dbReference type="EMBL" id="SUMD01000003">
    <property type="protein sequence ID" value="TJZ79545.1"/>
    <property type="molecule type" value="Genomic_DNA"/>
</dbReference>
<protein>
    <submittedName>
        <fullName evidence="5">MCE family protein</fullName>
    </submittedName>
</protein>
<keyword evidence="2" id="KW-0472">Membrane</keyword>
<dbReference type="Pfam" id="PF02470">
    <property type="entry name" value="MlaD"/>
    <property type="match status" value="1"/>
</dbReference>
<dbReference type="InterPro" id="IPR052336">
    <property type="entry name" value="MlaD_Phospholipid_Transporter"/>
</dbReference>
<dbReference type="Proteomes" id="UP000305109">
    <property type="component" value="Unassembled WGS sequence"/>
</dbReference>
<evidence type="ECO:0000256" key="2">
    <source>
        <dbReference type="SAM" id="Phobius"/>
    </source>
</evidence>
<evidence type="ECO:0000259" key="3">
    <source>
        <dbReference type="Pfam" id="PF02470"/>
    </source>
</evidence>
<dbReference type="NCBIfam" id="TIGR00996">
    <property type="entry name" value="Mtu_fam_mce"/>
    <property type="match status" value="1"/>
</dbReference>
<keyword evidence="6" id="KW-1185">Reference proteome</keyword>
<feature type="region of interest" description="Disordered" evidence="1">
    <location>
        <begin position="345"/>
        <end position="374"/>
    </location>
</feature>
<keyword evidence="2" id="KW-0812">Transmembrane</keyword>
<evidence type="ECO:0000259" key="4">
    <source>
        <dbReference type="Pfam" id="PF11887"/>
    </source>
</evidence>
<comment type="caution">
    <text evidence="5">The sequence shown here is derived from an EMBL/GenBank/DDBJ whole genome shotgun (WGS) entry which is preliminary data.</text>
</comment>
<feature type="domain" description="Mce/MlaD" evidence="3">
    <location>
        <begin position="37"/>
        <end position="102"/>
    </location>
</feature>
<keyword evidence="2" id="KW-1133">Transmembrane helix</keyword>
<gene>
    <name evidence="5" type="ORF">FCG67_07955</name>
</gene>
<name>A0ABY2RMM5_9NOCA</name>
<organism evidence="5 6">
    <name type="scientific">Rhodococcus oryzae</name>
    <dbReference type="NCBI Taxonomy" id="2571143"/>
    <lineage>
        <taxon>Bacteria</taxon>
        <taxon>Bacillati</taxon>
        <taxon>Actinomycetota</taxon>
        <taxon>Actinomycetes</taxon>
        <taxon>Mycobacteriales</taxon>
        <taxon>Nocardiaceae</taxon>
        <taxon>Rhodococcus</taxon>
    </lineage>
</organism>
<dbReference type="Pfam" id="PF11887">
    <property type="entry name" value="Mce4_CUP1"/>
    <property type="match status" value="1"/>
</dbReference>
<feature type="transmembrane region" description="Helical" evidence="2">
    <location>
        <begin position="7"/>
        <end position="25"/>
    </location>
</feature>
<sequence>MKKRTVYFEIVAFLVLAVVSTVYVVTQVGGPDPLRGSYEVTVQMDNSAGIAAGSEVAYRGVTVGKVAAVELAPDRSTVDLTLTLRRNVEIPADSHAAVAQDTAAPVLKMQLSSDSDAGPFLGQGSLIPKEQTSIPVPLGTVITNFNAIADTVAPADLQTLAKELGDGLRGVGPDLRKTVENFDSIVSMIELNQPKVVSMVDSSRDLFEANEQNVRALPQIAASLRQITDQVREADPEIRELLDETPAILADLVVPFLAQNRESFTLLLANSLVSSQIVAARMPAVDALLVAVPNGFTKLGSIVRDGRAQLDLVTAVGPVCFYDTERRSVQDTTARELDRDQYCTDESGRVQKRGSQNVPRPDSPPAPPQADSAGGVREFAGVTSYDPASGRIPAGDGTAVRMGLAGGQTQILGDQSWAALLLQGTQ</sequence>
<accession>A0ABY2RMM5</accession>
<dbReference type="InterPro" id="IPR003399">
    <property type="entry name" value="Mce/MlaD"/>
</dbReference>
<proteinExistence type="predicted"/>
<evidence type="ECO:0000313" key="6">
    <source>
        <dbReference type="Proteomes" id="UP000305109"/>
    </source>
</evidence>
<dbReference type="InterPro" id="IPR024516">
    <property type="entry name" value="Mce_C"/>
</dbReference>
<dbReference type="PANTHER" id="PTHR33371:SF16">
    <property type="entry name" value="MCE-FAMILY PROTEIN MCE3F"/>
    <property type="match status" value="1"/>
</dbReference>